<evidence type="ECO:0000256" key="2">
    <source>
        <dbReference type="ARBA" id="ARBA00009261"/>
    </source>
</evidence>
<evidence type="ECO:0000256" key="4">
    <source>
        <dbReference type="ARBA" id="ARBA00022475"/>
    </source>
</evidence>
<protein>
    <submittedName>
        <fullName evidence="10">Amino-acid carrier protein AlsT</fullName>
    </submittedName>
</protein>
<dbReference type="PANTHER" id="PTHR30330">
    <property type="entry name" value="AGSS FAMILY TRANSPORTER, SODIUM-ALANINE"/>
    <property type="match status" value="1"/>
</dbReference>
<comment type="subcellular location">
    <subcellularLocation>
        <location evidence="1 8">Cell membrane</location>
        <topology evidence="1 8">Multi-pass membrane protein</topology>
    </subcellularLocation>
</comment>
<dbReference type="PANTHER" id="PTHR30330:SF3">
    <property type="entry name" value="TRANSCRIPTIONAL REGULATOR, LRP FAMILY"/>
    <property type="match status" value="1"/>
</dbReference>
<dbReference type="KEGG" id="sdyn:Mal52_39340"/>
<feature type="compositionally biased region" description="Low complexity" evidence="9">
    <location>
        <begin position="55"/>
        <end position="81"/>
    </location>
</feature>
<keyword evidence="4 8" id="KW-1003">Cell membrane</keyword>
<evidence type="ECO:0000256" key="6">
    <source>
        <dbReference type="ARBA" id="ARBA00022989"/>
    </source>
</evidence>
<feature type="region of interest" description="Disordered" evidence="9">
    <location>
        <begin position="54"/>
        <end position="81"/>
    </location>
</feature>
<feature type="transmembrane region" description="Helical" evidence="8">
    <location>
        <begin position="145"/>
        <end position="163"/>
    </location>
</feature>
<dbReference type="PRINTS" id="PR00175">
    <property type="entry name" value="NAALASMPORT"/>
</dbReference>
<dbReference type="GO" id="GO:0005283">
    <property type="term" value="F:amino acid:sodium symporter activity"/>
    <property type="evidence" value="ECO:0007669"/>
    <property type="project" value="InterPro"/>
</dbReference>
<organism evidence="10 11">
    <name type="scientific">Symmachiella dynata</name>
    <dbReference type="NCBI Taxonomy" id="2527995"/>
    <lineage>
        <taxon>Bacteria</taxon>
        <taxon>Pseudomonadati</taxon>
        <taxon>Planctomycetota</taxon>
        <taxon>Planctomycetia</taxon>
        <taxon>Planctomycetales</taxon>
        <taxon>Planctomycetaceae</taxon>
        <taxon>Symmachiella</taxon>
    </lineage>
</organism>
<keyword evidence="7 8" id="KW-0472">Membrane</keyword>
<feature type="transmembrane region" description="Helical" evidence="8">
    <location>
        <begin position="34"/>
        <end position="51"/>
    </location>
</feature>
<reference evidence="10 11" key="1">
    <citation type="submission" date="2019-02" db="EMBL/GenBank/DDBJ databases">
        <title>Deep-cultivation of Planctomycetes and their phenomic and genomic characterization uncovers novel biology.</title>
        <authorList>
            <person name="Wiegand S."/>
            <person name="Jogler M."/>
            <person name="Boedeker C."/>
            <person name="Pinto D."/>
            <person name="Vollmers J."/>
            <person name="Rivas-Marin E."/>
            <person name="Kohn T."/>
            <person name="Peeters S.H."/>
            <person name="Heuer A."/>
            <person name="Rast P."/>
            <person name="Oberbeckmann S."/>
            <person name="Bunk B."/>
            <person name="Jeske O."/>
            <person name="Meyerdierks A."/>
            <person name="Storesund J.E."/>
            <person name="Kallscheuer N."/>
            <person name="Luecker S."/>
            <person name="Lage O.M."/>
            <person name="Pohl T."/>
            <person name="Merkel B.J."/>
            <person name="Hornburger P."/>
            <person name="Mueller R.-W."/>
            <person name="Bruemmer F."/>
            <person name="Labrenz M."/>
            <person name="Spormann A.M."/>
            <person name="Op den Camp H."/>
            <person name="Overmann J."/>
            <person name="Amann R."/>
            <person name="Jetten M.S.M."/>
            <person name="Mascher T."/>
            <person name="Medema M.H."/>
            <person name="Devos D.P."/>
            <person name="Kaster A.-K."/>
            <person name="Ovreas L."/>
            <person name="Rohde M."/>
            <person name="Galperin M.Y."/>
            <person name="Jogler C."/>
        </authorList>
    </citation>
    <scope>NUCLEOTIDE SEQUENCE [LARGE SCALE GENOMIC DNA]</scope>
    <source>
        <strain evidence="10 11">Mal52</strain>
    </source>
</reference>
<dbReference type="Gene3D" id="1.20.1740.10">
    <property type="entry name" value="Amino acid/polyamine transporter I"/>
    <property type="match status" value="1"/>
</dbReference>
<gene>
    <name evidence="10" type="primary">alsT</name>
    <name evidence="10" type="ORF">Mal52_39340</name>
</gene>
<name>A0A517ZSM8_9PLAN</name>
<dbReference type="AlphaFoldDB" id="A0A517ZSM8"/>
<evidence type="ECO:0000256" key="3">
    <source>
        <dbReference type="ARBA" id="ARBA00022448"/>
    </source>
</evidence>
<evidence type="ECO:0000256" key="9">
    <source>
        <dbReference type="SAM" id="MobiDB-lite"/>
    </source>
</evidence>
<dbReference type="GO" id="GO:0005886">
    <property type="term" value="C:plasma membrane"/>
    <property type="evidence" value="ECO:0007669"/>
    <property type="project" value="UniProtKB-SubCell"/>
</dbReference>
<feature type="transmembrane region" description="Helical" evidence="8">
    <location>
        <begin position="554"/>
        <end position="573"/>
    </location>
</feature>
<dbReference type="Proteomes" id="UP000319383">
    <property type="component" value="Chromosome"/>
</dbReference>
<sequence>MGLLYSFERGPLWGLLPVTTTWNRRGNKFDMRKTFSCVIVALVAATFFAFPPPSSAQETPSPSPSESAAEANEATETSPAEPKTWIDKVDEFFGKYLVAPVATFAFYPVPYYDFYAGEWRPYIDPATADLPQDQQVLIGTKLPVVVVWLVVGAIFFTIRMGFINIRGFWHAVRVVKGDYDDPNDVGEVSHFQALSSALSATVGLGNIGGVAIAVGTGGPGALVWMLVAGVLGMSSKFVECTLAQSYRHVDPDGQVSGGPMRYLADGLREKGLGVLGKCLAVMFSIFCIMASFGGGCAYQVDQSLGAIKTKFTWLDGNEPVYGLVMAAVVGVVIIGGIRRIAATAEKIVPLMCGIYILVALYILSTNFERIPWAIEEIFRTAFQPDAAKGGILGVIVIGFKRAAFSNEAGTGSAAIAHAAAKTKEPIREGAVASLGPFIDTVVVCMMTGLVIVITQVYDAAKYPELQEYVVGDNGAALTSAALQSQVSWFPYLLAVAVVLFAYSTMISWSYYGERCATTLFGRRASLPYKIVFLVFVFLGSIVSAKNVLEFSDLMILTMAFPNVLGVALLSGKVRKDLNNYWRRYKAGEFKRHK</sequence>
<keyword evidence="5 8" id="KW-0812">Transmembrane</keyword>
<evidence type="ECO:0000256" key="1">
    <source>
        <dbReference type="ARBA" id="ARBA00004651"/>
    </source>
</evidence>
<proteinExistence type="inferred from homology"/>
<dbReference type="InterPro" id="IPR001463">
    <property type="entry name" value="Na/Ala_symport"/>
</dbReference>
<dbReference type="Pfam" id="PF01235">
    <property type="entry name" value="Na_Ala_symp"/>
    <property type="match status" value="1"/>
</dbReference>
<keyword evidence="6 8" id="KW-1133">Transmembrane helix</keyword>
<feature type="transmembrane region" description="Helical" evidence="8">
    <location>
        <begin position="488"/>
        <end position="510"/>
    </location>
</feature>
<evidence type="ECO:0000313" key="11">
    <source>
        <dbReference type="Proteomes" id="UP000319383"/>
    </source>
</evidence>
<evidence type="ECO:0000313" key="10">
    <source>
        <dbReference type="EMBL" id="QDU45440.1"/>
    </source>
</evidence>
<feature type="transmembrane region" description="Helical" evidence="8">
    <location>
        <begin position="530"/>
        <end position="548"/>
    </location>
</feature>
<evidence type="ECO:0000256" key="8">
    <source>
        <dbReference type="RuleBase" id="RU363064"/>
    </source>
</evidence>
<evidence type="ECO:0000256" key="7">
    <source>
        <dbReference type="ARBA" id="ARBA00023136"/>
    </source>
</evidence>
<dbReference type="NCBIfam" id="TIGR00835">
    <property type="entry name" value="agcS"/>
    <property type="match status" value="1"/>
</dbReference>
<comment type="similarity">
    <text evidence="2 8">Belongs to the alanine or glycine:cation symporter (AGCS) (TC 2.A.25) family.</text>
</comment>
<feature type="transmembrane region" description="Helical" evidence="8">
    <location>
        <begin position="320"/>
        <end position="340"/>
    </location>
</feature>
<evidence type="ECO:0000256" key="5">
    <source>
        <dbReference type="ARBA" id="ARBA00022692"/>
    </source>
</evidence>
<accession>A0A517ZSM8</accession>
<feature type="transmembrane region" description="Helical" evidence="8">
    <location>
        <begin position="278"/>
        <end position="300"/>
    </location>
</feature>
<keyword evidence="8" id="KW-0769">Symport</keyword>
<dbReference type="EMBL" id="CP036276">
    <property type="protein sequence ID" value="QDU45440.1"/>
    <property type="molecule type" value="Genomic_DNA"/>
</dbReference>
<feature type="transmembrane region" description="Helical" evidence="8">
    <location>
        <begin position="347"/>
        <end position="364"/>
    </location>
</feature>
<keyword evidence="11" id="KW-1185">Reference proteome</keyword>
<keyword evidence="3 8" id="KW-0813">Transport</keyword>